<evidence type="ECO:0000256" key="1">
    <source>
        <dbReference type="SAM" id="MobiDB-lite"/>
    </source>
</evidence>
<protein>
    <submittedName>
        <fullName evidence="2">Uncharacterized protein</fullName>
    </submittedName>
</protein>
<reference evidence="2 3" key="1">
    <citation type="submission" date="2018-09" db="EMBL/GenBank/DDBJ databases">
        <title>whole genome sequence of T. equiperdum IVM-t1 strain.</title>
        <authorList>
            <person name="Suganuma K."/>
        </authorList>
    </citation>
    <scope>NUCLEOTIDE SEQUENCE [LARGE SCALE GENOMIC DNA]</scope>
    <source>
        <strain evidence="2 3">IVM-t1</strain>
    </source>
</reference>
<accession>A0A3L6L1K5</accession>
<evidence type="ECO:0000313" key="3">
    <source>
        <dbReference type="Proteomes" id="UP000266743"/>
    </source>
</evidence>
<evidence type="ECO:0000313" key="2">
    <source>
        <dbReference type="EMBL" id="RHW68400.1"/>
    </source>
</evidence>
<feature type="region of interest" description="Disordered" evidence="1">
    <location>
        <begin position="1"/>
        <end position="36"/>
    </location>
</feature>
<dbReference type="Proteomes" id="UP000266743">
    <property type="component" value="Chromosome 11"/>
</dbReference>
<name>A0A3L6L1K5_9TRYP</name>
<dbReference type="EMBL" id="QSBY01000011">
    <property type="protein sequence ID" value="RHW68400.1"/>
    <property type="molecule type" value="Genomic_DNA"/>
</dbReference>
<gene>
    <name evidence="2" type="ORF">DPX39_110050100</name>
</gene>
<organism evidence="2 3">
    <name type="scientific">Trypanosoma brucei equiperdum</name>
    <dbReference type="NCBI Taxonomy" id="630700"/>
    <lineage>
        <taxon>Eukaryota</taxon>
        <taxon>Discoba</taxon>
        <taxon>Euglenozoa</taxon>
        <taxon>Kinetoplastea</taxon>
        <taxon>Metakinetoplastina</taxon>
        <taxon>Trypanosomatida</taxon>
        <taxon>Trypanosomatidae</taxon>
        <taxon>Trypanosoma</taxon>
    </lineage>
</organism>
<dbReference type="AlphaFoldDB" id="A0A3L6L1K5"/>
<sequence length="95" mass="10084">MLGRALSEGHTDSVLESLDACNSEKSSKTLGGAGESTISDSIMAADEVLDTLVTLVRSLPQPNVSTPGSQPVDDLLLQIQERTAPMLFAVSARRW</sequence>
<comment type="caution">
    <text evidence="2">The sequence shown here is derived from an EMBL/GenBank/DDBJ whole genome shotgun (WGS) entry which is preliminary data.</text>
</comment>
<proteinExistence type="predicted"/>